<dbReference type="Pfam" id="PF07730">
    <property type="entry name" value="HisKA_3"/>
    <property type="match status" value="1"/>
</dbReference>
<gene>
    <name evidence="6" type="ORF">GCM10023214_41620</name>
</gene>
<dbReference type="Gene3D" id="3.30.450.40">
    <property type="match status" value="1"/>
</dbReference>
<feature type="domain" description="Histidine kinase/HSP90-like ATPase" evidence="5">
    <location>
        <begin position="392"/>
        <end position="483"/>
    </location>
</feature>
<sequence>MPGLKAPAVDVAVLALDAPDGLALVDPGGRFAWLNHAAARLCGREVLGAPSPFTAGEGEQSAVWTPEPEVRREFAYRTRGLPDGSTLVSFRDVTDERHRQRRLAALASTAANLASQGSLPEILDALASEVLRTDALAAVQILALDDSGAGLRIMGSAGFRHWPDFFPRLMECRRRGASLKMLEAFETGEPVVVPDRGAAIQRDPAWRPLAHYMGELDWETFASVPLLVRGTAVGVLNAFFLPGHSVGPQTVEFLLAMAEQAAMAVDYAGLLRREREDARREERQRLARDLHDSIVQQVFSISMQAKSLEVLGQRGESVPVAAVARIAGEVGSLSHTVLADLRAMVHELRPSTSAELGGLEEAIRALADSTANRTGLKFGLTVGRGAGQLTGELAEDVYRVVAEAIHNVVKHAGAEQVSIRLAVRDGRFTATVTDDGCGIGAAGPGGYGLRTMRERAERWGGTVTVRRHRRSGTVVRLVVPVDSPAPSGS</sequence>
<name>A0ABP9QU16_9PSEU</name>
<dbReference type="InterPro" id="IPR011712">
    <property type="entry name" value="Sig_transdc_His_kin_sub3_dim/P"/>
</dbReference>
<evidence type="ECO:0000259" key="5">
    <source>
        <dbReference type="SMART" id="SM00387"/>
    </source>
</evidence>
<dbReference type="RefSeq" id="WP_346054636.1">
    <property type="nucleotide sequence ID" value="NZ_BAABIB010000078.1"/>
</dbReference>
<evidence type="ECO:0000313" key="6">
    <source>
        <dbReference type="EMBL" id="GAA5167441.1"/>
    </source>
</evidence>
<evidence type="ECO:0000256" key="3">
    <source>
        <dbReference type="ARBA" id="ARBA00023012"/>
    </source>
</evidence>
<evidence type="ECO:0000313" key="7">
    <source>
        <dbReference type="Proteomes" id="UP001500192"/>
    </source>
</evidence>
<keyword evidence="1" id="KW-0808">Transferase</keyword>
<keyword evidence="3" id="KW-0902">Two-component regulatory system</keyword>
<dbReference type="InterPro" id="IPR050482">
    <property type="entry name" value="Sensor_HK_TwoCompSys"/>
</dbReference>
<dbReference type="SUPFAM" id="SSF55781">
    <property type="entry name" value="GAF domain-like"/>
    <property type="match status" value="1"/>
</dbReference>
<comment type="caution">
    <text evidence="6">The sequence shown here is derived from an EMBL/GenBank/DDBJ whole genome shotgun (WGS) entry which is preliminary data.</text>
</comment>
<dbReference type="SMART" id="SM00065">
    <property type="entry name" value="GAF"/>
    <property type="match status" value="1"/>
</dbReference>
<dbReference type="InterPro" id="IPR003018">
    <property type="entry name" value="GAF"/>
</dbReference>
<dbReference type="SUPFAM" id="SSF55874">
    <property type="entry name" value="ATPase domain of HSP90 chaperone/DNA topoisomerase II/histidine kinase"/>
    <property type="match status" value="1"/>
</dbReference>
<dbReference type="PANTHER" id="PTHR24421">
    <property type="entry name" value="NITRATE/NITRITE SENSOR PROTEIN NARX-RELATED"/>
    <property type="match status" value="1"/>
</dbReference>
<evidence type="ECO:0000259" key="4">
    <source>
        <dbReference type="SMART" id="SM00065"/>
    </source>
</evidence>
<dbReference type="InterPro" id="IPR029016">
    <property type="entry name" value="GAF-like_dom_sf"/>
</dbReference>
<accession>A0ABP9QU16</accession>
<dbReference type="InterPro" id="IPR036890">
    <property type="entry name" value="HATPase_C_sf"/>
</dbReference>
<dbReference type="Pfam" id="PF02518">
    <property type="entry name" value="HATPase_c"/>
    <property type="match status" value="1"/>
</dbReference>
<evidence type="ECO:0000256" key="1">
    <source>
        <dbReference type="ARBA" id="ARBA00022679"/>
    </source>
</evidence>
<keyword evidence="2" id="KW-0418">Kinase</keyword>
<dbReference type="EMBL" id="BAABIB010000078">
    <property type="protein sequence ID" value="GAA5167441.1"/>
    <property type="molecule type" value="Genomic_DNA"/>
</dbReference>
<proteinExistence type="predicted"/>
<dbReference type="CDD" id="cd16917">
    <property type="entry name" value="HATPase_UhpB-NarQ-NarX-like"/>
    <property type="match status" value="1"/>
</dbReference>
<evidence type="ECO:0000256" key="2">
    <source>
        <dbReference type="ARBA" id="ARBA00022777"/>
    </source>
</evidence>
<protein>
    <submittedName>
        <fullName evidence="6">Uncharacterized protein</fullName>
    </submittedName>
</protein>
<reference evidence="7" key="1">
    <citation type="journal article" date="2019" name="Int. J. Syst. Evol. Microbiol.">
        <title>The Global Catalogue of Microorganisms (GCM) 10K type strain sequencing project: providing services to taxonomists for standard genome sequencing and annotation.</title>
        <authorList>
            <consortium name="The Broad Institute Genomics Platform"/>
            <consortium name="The Broad Institute Genome Sequencing Center for Infectious Disease"/>
            <person name="Wu L."/>
            <person name="Ma J."/>
        </authorList>
    </citation>
    <scope>NUCLEOTIDE SEQUENCE [LARGE SCALE GENOMIC DNA]</scope>
    <source>
        <strain evidence="7">JCM 18054</strain>
    </source>
</reference>
<organism evidence="6 7">
    <name type="scientific">Amycolatopsis dongchuanensis</name>
    <dbReference type="NCBI Taxonomy" id="1070866"/>
    <lineage>
        <taxon>Bacteria</taxon>
        <taxon>Bacillati</taxon>
        <taxon>Actinomycetota</taxon>
        <taxon>Actinomycetes</taxon>
        <taxon>Pseudonocardiales</taxon>
        <taxon>Pseudonocardiaceae</taxon>
        <taxon>Amycolatopsis</taxon>
    </lineage>
</organism>
<dbReference type="Gene3D" id="3.30.565.10">
    <property type="entry name" value="Histidine kinase-like ATPase, C-terminal domain"/>
    <property type="match status" value="1"/>
</dbReference>
<dbReference type="Gene3D" id="1.20.5.1930">
    <property type="match status" value="1"/>
</dbReference>
<feature type="domain" description="GAF" evidence="4">
    <location>
        <begin position="118"/>
        <end position="275"/>
    </location>
</feature>
<dbReference type="SMART" id="SM00387">
    <property type="entry name" value="HATPase_c"/>
    <property type="match status" value="1"/>
</dbReference>
<dbReference type="Pfam" id="PF13185">
    <property type="entry name" value="GAF_2"/>
    <property type="match status" value="1"/>
</dbReference>
<dbReference type="Proteomes" id="UP001500192">
    <property type="component" value="Unassembled WGS sequence"/>
</dbReference>
<dbReference type="InterPro" id="IPR003594">
    <property type="entry name" value="HATPase_dom"/>
</dbReference>
<keyword evidence="7" id="KW-1185">Reference proteome</keyword>